<dbReference type="AlphaFoldDB" id="A0A2S7T7S3"/>
<dbReference type="EMBL" id="MQVX01000001">
    <property type="protein sequence ID" value="PQJ15982.1"/>
    <property type="molecule type" value="Genomic_DNA"/>
</dbReference>
<feature type="signal peptide" evidence="1">
    <location>
        <begin position="1"/>
        <end position="18"/>
    </location>
</feature>
<reference evidence="3" key="1">
    <citation type="submission" date="2016-11" db="EMBL/GenBank/DDBJ databases">
        <title>Trade-off between light-utilization and light-protection in marine flavobacteria.</title>
        <authorList>
            <person name="Kumagai Y."/>
            <person name="Yoshizawa S."/>
            <person name="Kogure K."/>
        </authorList>
    </citation>
    <scope>NUCLEOTIDE SEQUENCE [LARGE SCALE GENOMIC DNA]</scope>
    <source>
        <strain evidence="3">SG-18</strain>
    </source>
</reference>
<keyword evidence="1" id="KW-0732">Signal</keyword>
<evidence type="ECO:0000256" key="1">
    <source>
        <dbReference type="SAM" id="SignalP"/>
    </source>
</evidence>
<sequence length="162" mass="19064">MKRTLFCLTFFIAFTLQAQITAVDWTDDPYEEVIGQSMDITTGDVLKLIQIPLSERPDQWAFQYQNSRSSKPIQRLDFLAEPGEIDALYSAMKKNMKKSRTLRPLNTKVGERLIRFKLSDHLVTLYKANTRKWELRFRTAENERFAFALYEEQLDEVFGKLK</sequence>
<dbReference type="RefSeq" id="WP_105001652.1">
    <property type="nucleotide sequence ID" value="NZ_MQVX01000001.1"/>
</dbReference>
<organism evidence="2 3">
    <name type="scientific">Aureicoccus marinus</name>
    <dbReference type="NCBI Taxonomy" id="754435"/>
    <lineage>
        <taxon>Bacteria</taxon>
        <taxon>Pseudomonadati</taxon>
        <taxon>Bacteroidota</taxon>
        <taxon>Flavobacteriia</taxon>
        <taxon>Flavobacteriales</taxon>
        <taxon>Flavobacteriaceae</taxon>
        <taxon>Aureicoccus</taxon>
    </lineage>
</organism>
<keyword evidence="3" id="KW-1185">Reference proteome</keyword>
<accession>A0A2S7T7S3</accession>
<proteinExistence type="predicted"/>
<comment type="caution">
    <text evidence="2">The sequence shown here is derived from an EMBL/GenBank/DDBJ whole genome shotgun (WGS) entry which is preliminary data.</text>
</comment>
<gene>
    <name evidence="2" type="ORF">BST99_09815</name>
</gene>
<evidence type="ECO:0000313" key="2">
    <source>
        <dbReference type="EMBL" id="PQJ15982.1"/>
    </source>
</evidence>
<evidence type="ECO:0000313" key="3">
    <source>
        <dbReference type="Proteomes" id="UP000239366"/>
    </source>
</evidence>
<protein>
    <submittedName>
        <fullName evidence="2">Uncharacterized protein</fullName>
    </submittedName>
</protein>
<name>A0A2S7T7S3_9FLAO</name>
<dbReference type="Proteomes" id="UP000239366">
    <property type="component" value="Unassembled WGS sequence"/>
</dbReference>
<feature type="chain" id="PRO_5015739369" evidence="1">
    <location>
        <begin position="19"/>
        <end position="162"/>
    </location>
</feature>